<comment type="similarity">
    <text evidence="2 5">Belongs to the RRS1 family.</text>
</comment>
<evidence type="ECO:0000256" key="2">
    <source>
        <dbReference type="ARBA" id="ARBA00010077"/>
    </source>
</evidence>
<proteinExistence type="inferred from homology"/>
<dbReference type="OMA" id="FVHEYKP"/>
<dbReference type="AlphaFoldDB" id="A7ARL2"/>
<dbReference type="FunCoup" id="A7ARL2">
    <property type="interactions" value="277"/>
</dbReference>
<dbReference type="InParanoid" id="A7ARL2"/>
<feature type="region of interest" description="Disordered" evidence="6">
    <location>
        <begin position="147"/>
        <end position="166"/>
    </location>
</feature>
<evidence type="ECO:0000256" key="6">
    <source>
        <dbReference type="SAM" id="MobiDB-lite"/>
    </source>
</evidence>
<dbReference type="GO" id="GO:0042254">
    <property type="term" value="P:ribosome biogenesis"/>
    <property type="evidence" value="ECO:0007669"/>
    <property type="project" value="UniProtKB-KW"/>
</dbReference>
<dbReference type="STRING" id="5865.A7ARL2"/>
<dbReference type="InterPro" id="IPR007023">
    <property type="entry name" value="Ribosom_reg"/>
</dbReference>
<evidence type="ECO:0000313" key="7">
    <source>
        <dbReference type="EMBL" id="EDO07181.1"/>
    </source>
</evidence>
<feature type="compositionally biased region" description="Basic residues" evidence="6">
    <location>
        <begin position="156"/>
        <end position="165"/>
    </location>
</feature>
<dbReference type="EMBL" id="AAXT01000002">
    <property type="protein sequence ID" value="EDO07181.1"/>
    <property type="molecule type" value="Genomic_DNA"/>
</dbReference>
<organism evidence="7 8">
    <name type="scientific">Babesia bovis</name>
    <dbReference type="NCBI Taxonomy" id="5865"/>
    <lineage>
        <taxon>Eukaryota</taxon>
        <taxon>Sar</taxon>
        <taxon>Alveolata</taxon>
        <taxon>Apicomplexa</taxon>
        <taxon>Aconoidasida</taxon>
        <taxon>Piroplasmida</taxon>
        <taxon>Babesiidae</taxon>
        <taxon>Babesia</taxon>
    </lineage>
</organism>
<comment type="function">
    <text evidence="5">Involved in ribosomal large subunit assembly.</text>
</comment>
<dbReference type="Proteomes" id="UP000002173">
    <property type="component" value="Unassembled WGS sequence"/>
</dbReference>
<reference evidence="8" key="2">
    <citation type="journal article" date="2020" name="Data Brief">
        <title>Transcriptome dataset of Babesia bovis life stages within vertebrate and invertebrate hosts.</title>
        <authorList>
            <person name="Ueti M.W."/>
            <person name="Johnson W.C."/>
            <person name="Kappmeyer L.S."/>
            <person name="Herndon D.R."/>
            <person name="Mousel M.R."/>
            <person name="Reif K.E."/>
            <person name="Taus N.S."/>
            <person name="Ifeonu O.O."/>
            <person name="Silva J.C."/>
            <person name="Suarez C.E."/>
            <person name="Brayton K.A."/>
        </authorList>
    </citation>
    <scope>NUCLEOTIDE SEQUENCE [LARGE SCALE GENOMIC DNA]</scope>
</reference>
<dbReference type="GeneID" id="5478983"/>
<evidence type="ECO:0000256" key="3">
    <source>
        <dbReference type="ARBA" id="ARBA00022517"/>
    </source>
</evidence>
<accession>A7ARL2</accession>
<gene>
    <name evidence="7" type="ORF">BBOV_IV008270</name>
</gene>
<evidence type="ECO:0000256" key="4">
    <source>
        <dbReference type="ARBA" id="ARBA00023242"/>
    </source>
</evidence>
<dbReference type="RefSeq" id="XP_001610749.1">
    <property type="nucleotide sequence ID" value="XM_001610699.1"/>
</dbReference>
<comment type="caution">
    <text evidence="7">The sequence shown here is derived from an EMBL/GenBank/DDBJ whole genome shotgun (WGS) entry which is preliminary data.</text>
</comment>
<keyword evidence="3 5" id="KW-0690">Ribosome biogenesis</keyword>
<reference evidence="8" key="3">
    <citation type="journal article" date="2021" name="Int. J. Parasitol.">
        <title>Comparative analysis of gene expression between Babesia bovis blood stages and kinetes allowed by improved genome annotation.</title>
        <authorList>
            <person name="Ueti M.W."/>
            <person name="Johnson W.C."/>
            <person name="Kappmeyer L.S."/>
            <person name="Herndon D.R."/>
            <person name="Mousel M.R."/>
            <person name="Reif K.E."/>
            <person name="Taus N.S."/>
            <person name="Ifeonu O.O."/>
            <person name="Silva J.C."/>
            <person name="Suarez C.E."/>
            <person name="Brayton K.A."/>
        </authorList>
    </citation>
    <scope>NUCLEOTIDE SEQUENCE [LARGE SCALE GENOMIC DNA]</scope>
</reference>
<reference evidence="7 8" key="1">
    <citation type="journal article" date="2007" name="PLoS Pathog.">
        <title>Genome sequence of Babesia bovis and comparative analysis of apicomplexan hemoprotozoa.</title>
        <authorList>
            <person name="Brayton K.A."/>
            <person name="Lau A.O.T."/>
            <person name="Herndon D.R."/>
            <person name="Hannick L."/>
            <person name="Kappmeyer L.S."/>
            <person name="Berens S.J."/>
            <person name="Bidwell S.L."/>
            <person name="Brown W.C."/>
            <person name="Crabtree J."/>
            <person name="Fadrosh D."/>
            <person name="Feldblum T."/>
            <person name="Forberger H.A."/>
            <person name="Haas B.J."/>
            <person name="Howell J.M."/>
            <person name="Khouri H."/>
            <person name="Koo H."/>
            <person name="Mann D.J."/>
            <person name="Norimine J."/>
            <person name="Paulsen I.T."/>
            <person name="Radune D."/>
            <person name="Ren Q."/>
            <person name="Smith R.K. Jr."/>
            <person name="Suarez C.E."/>
            <person name="White O."/>
            <person name="Wortman J.R."/>
            <person name="Knowles D.P. Jr."/>
            <person name="McElwain T.F."/>
            <person name="Nene V.M."/>
        </authorList>
    </citation>
    <scope>NUCLEOTIDE SEQUENCE [LARGE SCALE GENOMIC DNA]</scope>
    <source>
        <strain evidence="7">T2Bo</strain>
    </source>
</reference>
<name>A7ARL2_BABBO</name>
<evidence type="ECO:0000256" key="1">
    <source>
        <dbReference type="ARBA" id="ARBA00004123"/>
    </source>
</evidence>
<feature type="region of interest" description="Disordered" evidence="6">
    <location>
        <begin position="195"/>
        <end position="225"/>
    </location>
</feature>
<dbReference type="Pfam" id="PF04939">
    <property type="entry name" value="RRS1"/>
    <property type="match status" value="1"/>
</dbReference>
<keyword evidence="4 5" id="KW-0539">Nucleus</keyword>
<protein>
    <recommendedName>
        <fullName evidence="5">Ribosome biogenesis regulatory protein</fullName>
    </recommendedName>
</protein>
<evidence type="ECO:0000256" key="5">
    <source>
        <dbReference type="RuleBase" id="RU364132"/>
    </source>
</evidence>
<dbReference type="eggNOG" id="KOG1765">
    <property type="taxonomic scope" value="Eukaryota"/>
</dbReference>
<comment type="subcellular location">
    <subcellularLocation>
        <location evidence="1 5">Nucleus</location>
    </subcellularLocation>
</comment>
<dbReference type="KEGG" id="bbo:BBOV_IV008270"/>
<keyword evidence="8" id="KW-1185">Reference proteome</keyword>
<dbReference type="VEuPathDB" id="PiroplasmaDB:BBOV_IV008270"/>
<sequence length="238" mass="26866">MGVSTPDKVDNLEYCLRNLIAIDATPVDASGCDAESLTNLSRDNTQLLINRIFSLGRTTTEDGIFATLPKENGIVMPRMYPLPKPKPKTRWQIFAEARGIKKHKRSRLVFDKSVNDWVPRWGYKSIKKGPLHAPPIVEVTGSKVPPDVDPFEAASRKKSERKTRQKIREIRNKVEGDSLNRAHTALERAKTSTRSCGKFDKKKKGVNDKKTIKRKAVSRPLNEERSGHLATLRKLNIS</sequence>
<evidence type="ECO:0000313" key="8">
    <source>
        <dbReference type="Proteomes" id="UP000002173"/>
    </source>
</evidence>
<dbReference type="GO" id="GO:0005634">
    <property type="term" value="C:nucleus"/>
    <property type="evidence" value="ECO:0007669"/>
    <property type="project" value="UniProtKB-SubCell"/>
</dbReference>